<dbReference type="Proteomes" id="UP000014204">
    <property type="component" value="Unassembled WGS sequence"/>
</dbReference>
<dbReference type="GeneID" id="82191778"/>
<accession>R9KUS8</accession>
<dbReference type="AlphaFoldDB" id="R9KUS8"/>
<comment type="caution">
    <text evidence="1">The sequence shown here is derived from an EMBL/GenBank/DDBJ whole genome shotgun (WGS) entry which is preliminary data.</text>
</comment>
<gene>
    <name evidence="1" type="ORF">C811_02451</name>
</gene>
<reference evidence="1 2" key="1">
    <citation type="submission" date="2013-04" db="EMBL/GenBank/DDBJ databases">
        <title>The Genome Sequence of Enterorhabdus caecimuris B7.</title>
        <authorList>
            <consortium name="The Broad Institute Genomics Platform"/>
            <consortium name="The Broad Institute Genome Sequencing Center for Infectious Disease"/>
            <person name="Earl A."/>
            <person name="Xavier R."/>
            <person name="Elson C."/>
            <person name="Duck W."/>
            <person name="Walker B."/>
            <person name="Young S."/>
            <person name="Zeng Q."/>
            <person name="Gargeya S."/>
            <person name="Fitzgerald M."/>
            <person name="Haas B."/>
            <person name="Abouelleil A."/>
            <person name="Allen A.W."/>
            <person name="Alvarado L."/>
            <person name="Arachchi H.M."/>
            <person name="Berlin A.M."/>
            <person name="Chapman S.B."/>
            <person name="Gainer-Dewar J."/>
            <person name="Goldberg J."/>
            <person name="Griggs A."/>
            <person name="Gujja S."/>
            <person name="Hansen M."/>
            <person name="Howarth C."/>
            <person name="Imamovic A."/>
            <person name="Ireland A."/>
            <person name="Larimer J."/>
            <person name="McCowan C."/>
            <person name="Murphy C."/>
            <person name="Pearson M."/>
            <person name="Poon T.W."/>
            <person name="Priest M."/>
            <person name="Roberts A."/>
            <person name="Saif S."/>
            <person name="Shea T."/>
            <person name="Sisk P."/>
            <person name="Sykes S."/>
            <person name="Wortman J."/>
            <person name="Nusbaum C."/>
            <person name="Birren B."/>
        </authorList>
    </citation>
    <scope>NUCLEOTIDE SEQUENCE [LARGE SCALE GENOMIC DNA]</scope>
    <source>
        <strain evidence="1 2">B7</strain>
    </source>
</reference>
<proteinExistence type="predicted"/>
<evidence type="ECO:0000313" key="1">
    <source>
        <dbReference type="EMBL" id="EOS49986.1"/>
    </source>
</evidence>
<evidence type="ECO:0000313" key="2">
    <source>
        <dbReference type="Proteomes" id="UP000014204"/>
    </source>
</evidence>
<dbReference type="STRING" id="1235794.C811_02451"/>
<evidence type="ECO:0008006" key="3">
    <source>
        <dbReference type="Google" id="ProtNLM"/>
    </source>
</evidence>
<organism evidence="1 2">
    <name type="scientific">Adlercreutzia caecimuris B7</name>
    <dbReference type="NCBI Taxonomy" id="1235794"/>
    <lineage>
        <taxon>Bacteria</taxon>
        <taxon>Bacillati</taxon>
        <taxon>Actinomycetota</taxon>
        <taxon>Coriobacteriia</taxon>
        <taxon>Eggerthellales</taxon>
        <taxon>Eggerthellaceae</taxon>
        <taxon>Adlercreutzia</taxon>
    </lineage>
</organism>
<keyword evidence="2" id="KW-1185">Reference proteome</keyword>
<dbReference type="RefSeq" id="WP_016310622.1">
    <property type="nucleotide sequence ID" value="NZ_KE159646.1"/>
</dbReference>
<dbReference type="EMBL" id="ASSY01000010">
    <property type="protein sequence ID" value="EOS49986.1"/>
    <property type="molecule type" value="Genomic_DNA"/>
</dbReference>
<sequence>MPLPVVDMPRTTPIYSFAALKSKQREVKERGSREVVHITENGNAAYVFCSEEVFAEEKAQAVRDALYEQELISLLERAEADREAGRVYHGIDAVKCEIGKRLQNG</sequence>
<dbReference type="HOGENOM" id="CLU_168861_0_0_11"/>
<dbReference type="eggNOG" id="ENOG502ZRPE">
    <property type="taxonomic scope" value="Bacteria"/>
</dbReference>
<protein>
    <recommendedName>
        <fullName evidence="3">Prevent-host-death family protein</fullName>
    </recommendedName>
</protein>
<name>R9KUS8_9ACTN</name>